<dbReference type="SUPFAM" id="SSF74731">
    <property type="entry name" value="Ribosomal protein L20"/>
    <property type="match status" value="1"/>
</dbReference>
<dbReference type="EMBL" id="MHCH01000064">
    <property type="protein sequence ID" value="OGY15553.1"/>
    <property type="molecule type" value="Genomic_DNA"/>
</dbReference>
<dbReference type="GO" id="GO:1990904">
    <property type="term" value="C:ribonucleoprotein complex"/>
    <property type="evidence" value="ECO:0007669"/>
    <property type="project" value="UniProtKB-KW"/>
</dbReference>
<keyword evidence="4 7" id="KW-0689">Ribosomal protein</keyword>
<dbReference type="CDD" id="cd07026">
    <property type="entry name" value="Ribosomal_L20"/>
    <property type="match status" value="1"/>
</dbReference>
<keyword evidence="3 7" id="KW-0694">RNA-binding</keyword>
<dbReference type="PRINTS" id="PR00062">
    <property type="entry name" value="RIBOSOMALL20"/>
</dbReference>
<proteinExistence type="inferred from homology"/>
<dbReference type="AlphaFoldDB" id="A0A1G1VJD9"/>
<dbReference type="GO" id="GO:0003735">
    <property type="term" value="F:structural constituent of ribosome"/>
    <property type="evidence" value="ECO:0007669"/>
    <property type="project" value="InterPro"/>
</dbReference>
<reference evidence="9 10" key="1">
    <citation type="journal article" date="2016" name="Nat. Commun.">
        <title>Thousands of microbial genomes shed light on interconnected biogeochemical processes in an aquifer system.</title>
        <authorList>
            <person name="Anantharaman K."/>
            <person name="Brown C.T."/>
            <person name="Hug L.A."/>
            <person name="Sharon I."/>
            <person name="Castelle C.J."/>
            <person name="Probst A.J."/>
            <person name="Thomas B.C."/>
            <person name="Singh A."/>
            <person name="Wilkins M.J."/>
            <person name="Karaoz U."/>
            <person name="Brodie E.L."/>
            <person name="Williams K.H."/>
            <person name="Hubbard S.S."/>
            <person name="Banfield J.F."/>
        </authorList>
    </citation>
    <scope>NUCLEOTIDE SEQUENCE [LARGE SCALE GENOMIC DNA]</scope>
</reference>
<evidence type="ECO:0000256" key="5">
    <source>
        <dbReference type="ARBA" id="ARBA00023274"/>
    </source>
</evidence>
<evidence type="ECO:0000256" key="8">
    <source>
        <dbReference type="RuleBase" id="RU000560"/>
    </source>
</evidence>
<evidence type="ECO:0000256" key="1">
    <source>
        <dbReference type="ARBA" id="ARBA00007698"/>
    </source>
</evidence>
<protein>
    <recommendedName>
        <fullName evidence="6 7">Large ribosomal subunit protein bL20</fullName>
    </recommendedName>
</protein>
<dbReference type="PANTHER" id="PTHR10986">
    <property type="entry name" value="39S RIBOSOMAL PROTEIN L20"/>
    <property type="match status" value="1"/>
</dbReference>
<dbReference type="NCBIfam" id="TIGR01032">
    <property type="entry name" value="rplT_bact"/>
    <property type="match status" value="1"/>
</dbReference>
<dbReference type="InterPro" id="IPR049946">
    <property type="entry name" value="RIBOSOMAL_L20_CS"/>
</dbReference>
<dbReference type="GO" id="GO:0000027">
    <property type="term" value="P:ribosomal large subunit assembly"/>
    <property type="evidence" value="ECO:0007669"/>
    <property type="project" value="UniProtKB-UniRule"/>
</dbReference>
<name>A0A1G1VJD9_9BACT</name>
<dbReference type="PROSITE" id="PS00937">
    <property type="entry name" value="RIBOSOMAL_L20"/>
    <property type="match status" value="1"/>
</dbReference>
<evidence type="ECO:0000256" key="4">
    <source>
        <dbReference type="ARBA" id="ARBA00022980"/>
    </source>
</evidence>
<keyword evidence="2 7" id="KW-0699">rRNA-binding</keyword>
<comment type="similarity">
    <text evidence="1 7 8">Belongs to the bacterial ribosomal protein bL20 family.</text>
</comment>
<dbReference type="Gene3D" id="6.10.160.10">
    <property type="match status" value="1"/>
</dbReference>
<evidence type="ECO:0000256" key="7">
    <source>
        <dbReference type="HAMAP-Rule" id="MF_00382"/>
    </source>
</evidence>
<evidence type="ECO:0000313" key="9">
    <source>
        <dbReference type="EMBL" id="OGY15553.1"/>
    </source>
</evidence>
<dbReference type="InterPro" id="IPR005813">
    <property type="entry name" value="Ribosomal_bL20"/>
</dbReference>
<evidence type="ECO:0000313" key="10">
    <source>
        <dbReference type="Proteomes" id="UP000177324"/>
    </source>
</evidence>
<dbReference type="Pfam" id="PF00453">
    <property type="entry name" value="Ribosomal_L20"/>
    <property type="match status" value="1"/>
</dbReference>
<gene>
    <name evidence="7" type="primary">rplT</name>
    <name evidence="9" type="ORF">A2784_01105</name>
</gene>
<dbReference type="InterPro" id="IPR035566">
    <property type="entry name" value="Ribosomal_protein_bL20_C"/>
</dbReference>
<evidence type="ECO:0000256" key="3">
    <source>
        <dbReference type="ARBA" id="ARBA00022884"/>
    </source>
</evidence>
<sequence>MRVKTGYTRRRHHKLVLARVKGSRLSRGKHYKAAREADLHAGQYAFAGRKKRKRDLRRLWITRLNIALRELNPDFKYSQFIKLLHDKKVALDRKILAHVAVTDPAAFKAVVDKVTHK</sequence>
<dbReference type="GO" id="GO:0006412">
    <property type="term" value="P:translation"/>
    <property type="evidence" value="ECO:0007669"/>
    <property type="project" value="InterPro"/>
</dbReference>
<keyword evidence="5 7" id="KW-0687">Ribonucleoprotein</keyword>
<comment type="function">
    <text evidence="7 8">Binds directly to 23S ribosomal RNA and is necessary for the in vitro assembly process of the 50S ribosomal subunit. It is not involved in the protein synthesizing functions of that subunit.</text>
</comment>
<evidence type="ECO:0000256" key="6">
    <source>
        <dbReference type="ARBA" id="ARBA00035172"/>
    </source>
</evidence>
<organism evidence="9 10">
    <name type="scientific">Candidatus Chisholmbacteria bacterium RIFCSPHIGHO2_01_FULL_48_12</name>
    <dbReference type="NCBI Taxonomy" id="1797589"/>
    <lineage>
        <taxon>Bacteria</taxon>
        <taxon>Candidatus Chisholmiibacteriota</taxon>
    </lineage>
</organism>
<dbReference type="HAMAP" id="MF_00382">
    <property type="entry name" value="Ribosomal_bL20"/>
    <property type="match status" value="1"/>
</dbReference>
<comment type="caution">
    <text evidence="9">The sequence shown here is derived from an EMBL/GenBank/DDBJ whole genome shotgun (WGS) entry which is preliminary data.</text>
</comment>
<dbReference type="Gene3D" id="1.10.1900.20">
    <property type="entry name" value="Ribosomal protein L20"/>
    <property type="match status" value="1"/>
</dbReference>
<dbReference type="GO" id="GO:0005840">
    <property type="term" value="C:ribosome"/>
    <property type="evidence" value="ECO:0007669"/>
    <property type="project" value="UniProtKB-KW"/>
</dbReference>
<accession>A0A1G1VJD9</accession>
<dbReference type="Proteomes" id="UP000177324">
    <property type="component" value="Unassembled WGS sequence"/>
</dbReference>
<dbReference type="STRING" id="1797589.A2784_01105"/>
<dbReference type="GO" id="GO:0019843">
    <property type="term" value="F:rRNA binding"/>
    <property type="evidence" value="ECO:0007669"/>
    <property type="project" value="UniProtKB-UniRule"/>
</dbReference>
<evidence type="ECO:0000256" key="2">
    <source>
        <dbReference type="ARBA" id="ARBA00022730"/>
    </source>
</evidence>
<dbReference type="FunFam" id="1.10.1900.20:FF:000001">
    <property type="entry name" value="50S ribosomal protein L20"/>
    <property type="match status" value="1"/>
</dbReference>